<dbReference type="EMBL" id="BLLK01000061">
    <property type="protein sequence ID" value="GFH58257.1"/>
    <property type="molecule type" value="Genomic_DNA"/>
</dbReference>
<keyword evidence="6" id="KW-1133">Transmembrane helix</keyword>
<keyword evidence="6" id="KW-0472">Membrane</keyword>
<evidence type="ECO:0000256" key="4">
    <source>
        <dbReference type="ARBA" id="ARBA00022840"/>
    </source>
</evidence>
<dbReference type="SMART" id="SM00487">
    <property type="entry name" value="DEXDc"/>
    <property type="match status" value="1"/>
</dbReference>
<evidence type="ECO:0000256" key="1">
    <source>
        <dbReference type="ARBA" id="ARBA00022741"/>
    </source>
</evidence>
<evidence type="ECO:0000313" key="8">
    <source>
        <dbReference type="EMBL" id="GFH58257.1"/>
    </source>
</evidence>
<dbReference type="InterPro" id="IPR014001">
    <property type="entry name" value="Helicase_ATP-bd"/>
</dbReference>
<feature type="compositionally biased region" description="Basic and acidic residues" evidence="5">
    <location>
        <begin position="969"/>
        <end position="985"/>
    </location>
</feature>
<evidence type="ECO:0000256" key="6">
    <source>
        <dbReference type="SAM" id="Phobius"/>
    </source>
</evidence>
<feature type="region of interest" description="Disordered" evidence="5">
    <location>
        <begin position="968"/>
        <end position="1008"/>
    </location>
</feature>
<reference evidence="8 9" key="1">
    <citation type="journal article" date="2021" name="Sci. Rep.">
        <title>The genome of the diatom Chaetoceros tenuissimus carries an ancient integrated fragment of an extant virus.</title>
        <authorList>
            <person name="Hongo Y."/>
            <person name="Kimura K."/>
            <person name="Takaki Y."/>
            <person name="Yoshida Y."/>
            <person name="Baba S."/>
            <person name="Kobayashi G."/>
            <person name="Nagasaki K."/>
            <person name="Hano T."/>
            <person name="Tomaru Y."/>
        </authorList>
    </citation>
    <scope>NUCLEOTIDE SEQUENCE [LARGE SCALE GENOMIC DNA]</scope>
    <source>
        <strain evidence="8 9">NIES-3715</strain>
    </source>
</reference>
<feature type="transmembrane region" description="Helical" evidence="6">
    <location>
        <begin position="43"/>
        <end position="64"/>
    </location>
</feature>
<dbReference type="InterPro" id="IPR027417">
    <property type="entry name" value="P-loop_NTPase"/>
</dbReference>
<dbReference type="PANTHER" id="PTHR18934:SF267">
    <property type="entry name" value="ATP-DEPENDENT RNA HELICASE YLR419W-RELATED"/>
    <property type="match status" value="1"/>
</dbReference>
<comment type="caution">
    <text evidence="8">The sequence shown here is derived from an EMBL/GenBank/DDBJ whole genome shotgun (WGS) entry which is preliminary data.</text>
</comment>
<dbReference type="Pfam" id="PF26026">
    <property type="entry name" value="RNA_hel_CTD"/>
    <property type="match status" value="1"/>
</dbReference>
<proteinExistence type="predicted"/>
<protein>
    <submittedName>
        <fullName evidence="8">P-loop containing nucleoside triphosphate hydrolase protein</fullName>
    </submittedName>
</protein>
<evidence type="ECO:0000259" key="7">
    <source>
        <dbReference type="PROSITE" id="PS51192"/>
    </source>
</evidence>
<organism evidence="8 9">
    <name type="scientific">Chaetoceros tenuissimus</name>
    <dbReference type="NCBI Taxonomy" id="426638"/>
    <lineage>
        <taxon>Eukaryota</taxon>
        <taxon>Sar</taxon>
        <taxon>Stramenopiles</taxon>
        <taxon>Ochrophyta</taxon>
        <taxon>Bacillariophyta</taxon>
        <taxon>Coscinodiscophyceae</taxon>
        <taxon>Chaetocerotophycidae</taxon>
        <taxon>Chaetocerotales</taxon>
        <taxon>Chaetocerotaceae</taxon>
        <taxon>Chaetoceros</taxon>
    </lineage>
</organism>
<dbReference type="PANTHER" id="PTHR18934">
    <property type="entry name" value="ATP-DEPENDENT RNA HELICASE"/>
    <property type="match status" value="1"/>
</dbReference>
<keyword evidence="1" id="KW-0547">Nucleotide-binding</keyword>
<dbReference type="GO" id="GO:0005524">
    <property type="term" value="F:ATP binding"/>
    <property type="evidence" value="ECO:0007669"/>
    <property type="project" value="UniProtKB-KW"/>
</dbReference>
<dbReference type="Pfam" id="PF00270">
    <property type="entry name" value="DEAD"/>
    <property type="match status" value="1"/>
</dbReference>
<evidence type="ECO:0000256" key="5">
    <source>
        <dbReference type="SAM" id="MobiDB-lite"/>
    </source>
</evidence>
<dbReference type="AlphaFoldDB" id="A0AAD3D5E7"/>
<dbReference type="InterPro" id="IPR007502">
    <property type="entry name" value="Helicase-assoc_dom"/>
</dbReference>
<dbReference type="Gene3D" id="3.40.50.300">
    <property type="entry name" value="P-loop containing nucleotide triphosphate hydrolases"/>
    <property type="match status" value="1"/>
</dbReference>
<dbReference type="Pfam" id="PF07717">
    <property type="entry name" value="OB_NTP_bind"/>
    <property type="match status" value="1"/>
</dbReference>
<dbReference type="Pfam" id="PF21010">
    <property type="entry name" value="HA2_C"/>
    <property type="match status" value="1"/>
</dbReference>
<evidence type="ECO:0000313" key="9">
    <source>
        <dbReference type="Proteomes" id="UP001054902"/>
    </source>
</evidence>
<feature type="domain" description="Helicase ATP-binding" evidence="7">
    <location>
        <begin position="162"/>
        <end position="342"/>
    </location>
</feature>
<accession>A0AAD3D5E7</accession>
<gene>
    <name evidence="8" type="ORF">CTEN210_14733</name>
</gene>
<dbReference type="GO" id="GO:0003723">
    <property type="term" value="F:RNA binding"/>
    <property type="evidence" value="ECO:0007669"/>
    <property type="project" value="TreeGrafter"/>
</dbReference>
<dbReference type="InterPro" id="IPR059023">
    <property type="entry name" value="RNA_hel_CTD"/>
</dbReference>
<name>A0AAD3D5E7_9STRA</name>
<keyword evidence="3" id="KW-0347">Helicase</keyword>
<dbReference type="SUPFAM" id="SSF52540">
    <property type="entry name" value="P-loop containing nucleoside triphosphate hydrolases"/>
    <property type="match status" value="1"/>
</dbReference>
<dbReference type="SMART" id="SM00847">
    <property type="entry name" value="HA2"/>
    <property type="match status" value="1"/>
</dbReference>
<dbReference type="GO" id="GO:0016787">
    <property type="term" value="F:hydrolase activity"/>
    <property type="evidence" value="ECO:0007669"/>
    <property type="project" value="UniProtKB-KW"/>
</dbReference>
<dbReference type="GO" id="GO:0004386">
    <property type="term" value="F:helicase activity"/>
    <property type="evidence" value="ECO:0007669"/>
    <property type="project" value="TreeGrafter"/>
</dbReference>
<dbReference type="InterPro" id="IPR011545">
    <property type="entry name" value="DEAD/DEAH_box_helicase_dom"/>
</dbReference>
<keyword evidence="9" id="KW-1185">Reference proteome</keyword>
<sequence>MGDEENNVAVVNAECDPFADGWHGDGCCAYYCFKAYKSYNAFFSAYGANLMFAVLSVNAVFALLSCNSIFSILSVHFALHLTEFCWDSKNQSVVYRNVHRPKRISPRSSFKPRKRVKSFFWSKKPHETPVATAFPKLRSDIKVARERLPAAKARSQFLQIMHDAEQKDRVVLITGETGCGKTTQIPQFILEESPKDAKIIVAQPRRLAATGVADRVAQERGEARPGEGSVGYVVRGDSKVSNDCRLMFCTTGVLLRQLQTEGALDCISHIVIDEVHERHLDTDILLARQSKTTKRKSWKKRGSGTFLSKLIDPPSFTSIESAIFSLEKLGALFKSKMEEEIRVSLTPLGVHLAGIPAPPSIGKLLVYGSLLGCRSAALAIAAGLSGGKSPFLRIDRRSIDTDTKEGYKNQMVLDERDKLFDSVGNSDHAILSAIYNGWDSLSGGGGVKRKYLESLGLSVNAMRDMKQLVSQLDGALASGGFYSTSESDCNGKSWRIIRSCVVASFAPAQIARVQRSSTKYAETVEGAVEKEGEAKELKFYTRSSGDKDSSVDSSNLTKHYHGTSEARCFVHPSSFTFSVGSYTCPWIVYYQLVRTSKPFMRDVTECSNYDLLLFGGNIEVSASDGVIVVDDYVRMSANARIAALISGLRKRVDNLLTKKIAEPSFDVAKSVEMKLIVKLLRTDGMGEEKEPETDSISVAIDENHRADGANELKVTITLLNNLHGQGVQFLDNLITLRQGIFEPKGWVDYKSMRQRFEHIAKTLKGLASQALVKAMRDARIEFLEHCGVDASLPNVYVTKTNETAFENWLKLSNTLIDGRWLPNGQGLNNDAKEKARILAFLEYERAIMWNLGKILWKDHGEAYENHFYYFMFQIVKPYSMTVEEYEYTMKTYANKLKIMQPPSMKKCESYAGANWTIQEKQLDEPSIRRAIFNGLPKPYKKHLRSGYEQDWRQMDDATFVSAMADFEAEDRTSQEEKKAEAERNKQNQKKRSNSNQGQGGSKRGRRNDNNDKKFCKYCKKAKSKFFDNHNSEDCTMKEKWEKQGKLGNQKELHTIESLASISCPSCEAYQEVGQ</sequence>
<keyword evidence="2 8" id="KW-0378">Hydrolase</keyword>
<dbReference type="InterPro" id="IPR002464">
    <property type="entry name" value="DNA/RNA_helicase_DEAH_CS"/>
</dbReference>
<keyword evidence="6" id="KW-0812">Transmembrane</keyword>
<keyword evidence="4" id="KW-0067">ATP-binding</keyword>
<dbReference type="PROSITE" id="PS00690">
    <property type="entry name" value="DEAH_ATP_HELICASE"/>
    <property type="match status" value="1"/>
</dbReference>
<dbReference type="CDD" id="cd17917">
    <property type="entry name" value="DEXHc_RHA-like"/>
    <property type="match status" value="1"/>
</dbReference>
<evidence type="ECO:0000256" key="2">
    <source>
        <dbReference type="ARBA" id="ARBA00022801"/>
    </source>
</evidence>
<dbReference type="Gene3D" id="1.20.120.1080">
    <property type="match status" value="1"/>
</dbReference>
<evidence type="ECO:0000256" key="3">
    <source>
        <dbReference type="ARBA" id="ARBA00022806"/>
    </source>
</evidence>
<dbReference type="InterPro" id="IPR011709">
    <property type="entry name" value="DEAD-box_helicase_OB_fold"/>
</dbReference>
<dbReference type="PROSITE" id="PS51192">
    <property type="entry name" value="HELICASE_ATP_BIND_1"/>
    <property type="match status" value="1"/>
</dbReference>
<dbReference type="Proteomes" id="UP001054902">
    <property type="component" value="Unassembled WGS sequence"/>
</dbReference>